<dbReference type="Proteomes" id="UP000095395">
    <property type="component" value="Unassembled WGS sequence"/>
</dbReference>
<evidence type="ECO:0000313" key="5">
    <source>
        <dbReference type="Proteomes" id="UP000266391"/>
    </source>
</evidence>
<protein>
    <submittedName>
        <fullName evidence="2">Uncharacterized protein</fullName>
    </submittedName>
</protein>
<dbReference type="Proteomes" id="UP000266391">
    <property type="component" value="Unassembled WGS sequence"/>
</dbReference>
<dbReference type="AlphaFoldDB" id="A0A173W9J3"/>
<dbReference type="EMBL" id="CYYR01000001">
    <property type="protein sequence ID" value="CUN36152.1"/>
    <property type="molecule type" value="Genomic_DNA"/>
</dbReference>
<evidence type="ECO:0000313" key="2">
    <source>
        <dbReference type="EMBL" id="CUN36152.1"/>
    </source>
</evidence>
<keyword evidence="1" id="KW-0472">Membrane</keyword>
<proteinExistence type="predicted"/>
<name>A0A173W9J3_9FIRM</name>
<gene>
    <name evidence="3" type="ORF">DW813_08940</name>
    <name evidence="2" type="ORF">ERS852392_00096</name>
</gene>
<dbReference type="RefSeq" id="WP_055300778.1">
    <property type="nucleotide sequence ID" value="NZ_CYYR01000001.1"/>
</dbReference>
<evidence type="ECO:0000313" key="4">
    <source>
        <dbReference type="Proteomes" id="UP000095395"/>
    </source>
</evidence>
<evidence type="ECO:0000313" key="3">
    <source>
        <dbReference type="EMBL" id="RHD03577.1"/>
    </source>
</evidence>
<keyword evidence="1" id="KW-1133">Transmembrane helix</keyword>
<feature type="transmembrane region" description="Helical" evidence="1">
    <location>
        <begin position="38"/>
        <end position="55"/>
    </location>
</feature>
<dbReference type="EMBL" id="QSIQ01000011">
    <property type="protein sequence ID" value="RHD03577.1"/>
    <property type="molecule type" value="Genomic_DNA"/>
</dbReference>
<reference evidence="2 4" key="1">
    <citation type="submission" date="2015-09" db="EMBL/GenBank/DDBJ databases">
        <authorList>
            <consortium name="Pathogen Informatics"/>
        </authorList>
    </citation>
    <scope>NUCLEOTIDE SEQUENCE [LARGE SCALE GENOMIC DNA]</scope>
    <source>
        <strain evidence="2 4">2789STDY5608835</strain>
    </source>
</reference>
<reference evidence="3 5" key="2">
    <citation type="submission" date="2018-08" db="EMBL/GenBank/DDBJ databases">
        <title>A genome reference for cultivated species of the human gut microbiota.</title>
        <authorList>
            <person name="Zou Y."/>
            <person name="Xue W."/>
            <person name="Luo G."/>
        </authorList>
    </citation>
    <scope>NUCLEOTIDE SEQUENCE [LARGE SCALE GENOMIC DNA]</scope>
    <source>
        <strain evidence="3 5">AM32-8LB</strain>
    </source>
</reference>
<keyword evidence="1" id="KW-0812">Transmembrane</keyword>
<organism evidence="2 4">
    <name type="scientific">Roseburia inulinivorans</name>
    <dbReference type="NCBI Taxonomy" id="360807"/>
    <lineage>
        <taxon>Bacteria</taxon>
        <taxon>Bacillati</taxon>
        <taxon>Bacillota</taxon>
        <taxon>Clostridia</taxon>
        <taxon>Lachnospirales</taxon>
        <taxon>Lachnospiraceae</taxon>
        <taxon>Roseburia</taxon>
    </lineage>
</organism>
<evidence type="ECO:0000256" key="1">
    <source>
        <dbReference type="SAM" id="Phobius"/>
    </source>
</evidence>
<sequence>MSILIIFRNMLAVAILIVLIATLICFYKGLKDKNYAKAKILGMIYIFLNVLRLLLEYFNVF</sequence>
<feature type="transmembrane region" description="Helical" evidence="1">
    <location>
        <begin position="6"/>
        <end position="26"/>
    </location>
</feature>
<accession>A0A173W9J3</accession>